<feature type="disulfide bond" evidence="6">
    <location>
        <begin position="214"/>
        <end position="241"/>
    </location>
</feature>
<dbReference type="CDD" id="cd21112">
    <property type="entry name" value="alphaLP-like"/>
    <property type="match status" value="1"/>
</dbReference>
<feature type="active site" description="Charge relay system" evidence="5">
    <location>
        <position position="139"/>
    </location>
</feature>
<evidence type="ECO:0000256" key="3">
    <source>
        <dbReference type="ARBA" id="ARBA00022825"/>
    </source>
</evidence>
<evidence type="ECO:0000313" key="8">
    <source>
        <dbReference type="Proteomes" id="UP000039046"/>
    </source>
</evidence>
<dbReference type="InterPro" id="IPR009003">
    <property type="entry name" value="Peptidase_S1_PA"/>
</dbReference>
<dbReference type="AlphaFoldDB" id="A0A0A1TT70"/>
<evidence type="ECO:0000256" key="6">
    <source>
        <dbReference type="PIRSR" id="PIRSR001134-2"/>
    </source>
</evidence>
<keyword evidence="1" id="KW-0645">Protease</keyword>
<feature type="active site" description="Charge relay system" evidence="5">
    <location>
        <position position="220"/>
    </location>
</feature>
<evidence type="ECO:0000256" key="4">
    <source>
        <dbReference type="ARBA" id="ARBA00023157"/>
    </source>
</evidence>
<dbReference type="InterPro" id="IPR001316">
    <property type="entry name" value="Pept_S1A_streptogrisin"/>
</dbReference>
<dbReference type="Gene3D" id="2.40.10.10">
    <property type="entry name" value="Trypsin-like serine proteases"/>
    <property type="match status" value="2"/>
</dbReference>
<evidence type="ECO:0000256" key="2">
    <source>
        <dbReference type="ARBA" id="ARBA00022801"/>
    </source>
</evidence>
<sequence>MSLTLSKLEKAQKSLNKLMKVDKASAGIASHVVDIATNKLIIETLADSRDHAQQLASKVGLAESEFAVRTVSQMPSTRASVISGDAFLNPDASLRCSIGFAVTNGFISAGHCGRRGQRATDSNGNPLGTFYDSIFPGNDMSYIQAVQSDTLYGYVDGYSGSYYPIYGSQEAAIGASICRSGSTSGPTGGTIQAKGQTVNYAEGTLYGLTQTNACSDHSDSGGSFLTSGQAQGVLSGGDGQCTSYYQEVNPILQKYGLTLVTAQQ</sequence>
<evidence type="ECO:0000256" key="5">
    <source>
        <dbReference type="PIRSR" id="PIRSR001134-1"/>
    </source>
</evidence>
<name>A0A0A1TT70_9HYPO</name>
<keyword evidence="3" id="KW-0720">Serine protease</keyword>
<gene>
    <name evidence="7" type="ORF">VHEMI10389</name>
</gene>
<dbReference type="OrthoDB" id="3762657at2759"/>
<feature type="active site" description="Charge relay system" evidence="5">
    <location>
        <position position="111"/>
    </location>
</feature>
<evidence type="ECO:0000256" key="1">
    <source>
        <dbReference type="ARBA" id="ARBA00022670"/>
    </source>
</evidence>
<dbReference type="PRINTS" id="PR00861">
    <property type="entry name" value="ALYTICPTASE"/>
</dbReference>
<dbReference type="GO" id="GO:0004252">
    <property type="term" value="F:serine-type endopeptidase activity"/>
    <property type="evidence" value="ECO:0007669"/>
    <property type="project" value="InterPro"/>
</dbReference>
<keyword evidence="4 6" id="KW-1015">Disulfide bond</keyword>
<dbReference type="GO" id="GO:0006508">
    <property type="term" value="P:proteolysis"/>
    <property type="evidence" value="ECO:0007669"/>
    <property type="project" value="UniProtKB-KW"/>
</dbReference>
<protein>
    <submittedName>
        <fullName evidence="7">Uncharacterized protein</fullName>
    </submittedName>
</protein>
<keyword evidence="2" id="KW-0378">Hydrolase</keyword>
<dbReference type="SUPFAM" id="SSF50494">
    <property type="entry name" value="Trypsin-like serine proteases"/>
    <property type="match status" value="1"/>
</dbReference>
<feature type="disulfide bond" evidence="6">
    <location>
        <begin position="96"/>
        <end position="112"/>
    </location>
</feature>
<proteinExistence type="predicted"/>
<dbReference type="InterPro" id="IPR035070">
    <property type="entry name" value="Streptogrisin_prodomain"/>
</dbReference>
<organism evidence="7 8">
    <name type="scientific">[Torrubiella] hemipterigena</name>
    <dbReference type="NCBI Taxonomy" id="1531966"/>
    <lineage>
        <taxon>Eukaryota</taxon>
        <taxon>Fungi</taxon>
        <taxon>Dikarya</taxon>
        <taxon>Ascomycota</taxon>
        <taxon>Pezizomycotina</taxon>
        <taxon>Sordariomycetes</taxon>
        <taxon>Hypocreomycetidae</taxon>
        <taxon>Hypocreales</taxon>
        <taxon>Clavicipitaceae</taxon>
        <taxon>Clavicipitaceae incertae sedis</taxon>
        <taxon>'Torrubiella' clade</taxon>
    </lineage>
</organism>
<reference evidence="7 8" key="1">
    <citation type="journal article" date="2015" name="Genome Announc.">
        <title>Draft Genome Sequence and Gene Annotation of the Entomopathogenic Fungus Verticillium hemipterigenum.</title>
        <authorList>
            <person name="Horn F."/>
            <person name="Habel A."/>
            <person name="Scharf D.H."/>
            <person name="Dworschak J."/>
            <person name="Brakhage A.A."/>
            <person name="Guthke R."/>
            <person name="Hertweck C."/>
            <person name="Linde J."/>
        </authorList>
    </citation>
    <scope>NUCLEOTIDE SEQUENCE [LARGE SCALE GENOMIC DNA]</scope>
</reference>
<dbReference type="InterPro" id="IPR043504">
    <property type="entry name" value="Peptidase_S1_PA_chymotrypsin"/>
</dbReference>
<dbReference type="PIRSF" id="PIRSF001134">
    <property type="entry name" value="Streptogrisin"/>
    <property type="match status" value="1"/>
</dbReference>
<dbReference type="HOGENOM" id="CLU_030648_2_0_1"/>
<dbReference type="Proteomes" id="UP000039046">
    <property type="component" value="Unassembled WGS sequence"/>
</dbReference>
<dbReference type="Gene3D" id="3.30.300.50">
    <property type="match status" value="1"/>
</dbReference>
<keyword evidence="8" id="KW-1185">Reference proteome</keyword>
<dbReference type="EMBL" id="CDHN01000008">
    <property type="protein sequence ID" value="CEJ94882.1"/>
    <property type="molecule type" value="Genomic_DNA"/>
</dbReference>
<evidence type="ECO:0000313" key="7">
    <source>
        <dbReference type="EMBL" id="CEJ94882.1"/>
    </source>
</evidence>
<accession>A0A0A1TT70</accession>